<dbReference type="Proteomes" id="UP001596380">
    <property type="component" value="Unassembled WGS sequence"/>
</dbReference>
<accession>A0ABW2CYN6</accession>
<feature type="region of interest" description="Disordered" evidence="7">
    <location>
        <begin position="1"/>
        <end position="20"/>
    </location>
</feature>
<dbReference type="InterPro" id="IPR045018">
    <property type="entry name" value="Azg-like"/>
</dbReference>
<comment type="caution">
    <text evidence="9">The sequence shown here is derived from an EMBL/GenBank/DDBJ whole genome shotgun (WGS) entry which is preliminary data.</text>
</comment>
<feature type="transmembrane region" description="Helical" evidence="8">
    <location>
        <begin position="433"/>
        <end position="450"/>
    </location>
</feature>
<feature type="transmembrane region" description="Helical" evidence="8">
    <location>
        <begin position="39"/>
        <end position="61"/>
    </location>
</feature>
<dbReference type="PANTHER" id="PTHR43337:SF1">
    <property type="entry name" value="XANTHINE_URACIL PERMEASE C887.17-RELATED"/>
    <property type="match status" value="1"/>
</dbReference>
<evidence type="ECO:0000256" key="1">
    <source>
        <dbReference type="ARBA" id="ARBA00004127"/>
    </source>
</evidence>
<dbReference type="RefSeq" id="WP_160825448.1">
    <property type="nucleotide sequence ID" value="NZ_JBHSXE010000001.1"/>
</dbReference>
<reference evidence="10" key="1">
    <citation type="journal article" date="2019" name="Int. J. Syst. Evol. Microbiol.">
        <title>The Global Catalogue of Microorganisms (GCM) 10K type strain sequencing project: providing services to taxonomists for standard genome sequencing and annotation.</title>
        <authorList>
            <consortium name="The Broad Institute Genomics Platform"/>
            <consortium name="The Broad Institute Genome Sequencing Center for Infectious Disease"/>
            <person name="Wu L."/>
            <person name="Ma J."/>
        </authorList>
    </citation>
    <scope>NUCLEOTIDE SEQUENCE [LARGE SCALE GENOMIC DNA]</scope>
    <source>
        <strain evidence="10">JCM 3369</strain>
    </source>
</reference>
<evidence type="ECO:0000256" key="6">
    <source>
        <dbReference type="ARBA" id="ARBA00023136"/>
    </source>
</evidence>
<evidence type="ECO:0000256" key="2">
    <source>
        <dbReference type="ARBA" id="ARBA00005697"/>
    </source>
</evidence>
<feature type="transmembrane region" description="Helical" evidence="8">
    <location>
        <begin position="151"/>
        <end position="174"/>
    </location>
</feature>
<feature type="transmembrane region" description="Helical" evidence="8">
    <location>
        <begin position="117"/>
        <end position="139"/>
    </location>
</feature>
<keyword evidence="5 8" id="KW-1133">Transmembrane helix</keyword>
<keyword evidence="3" id="KW-0813">Transport</keyword>
<evidence type="ECO:0000256" key="5">
    <source>
        <dbReference type="ARBA" id="ARBA00022989"/>
    </source>
</evidence>
<organism evidence="9 10">
    <name type="scientific">Actinomadura yumaensis</name>
    <dbReference type="NCBI Taxonomy" id="111807"/>
    <lineage>
        <taxon>Bacteria</taxon>
        <taxon>Bacillati</taxon>
        <taxon>Actinomycetota</taxon>
        <taxon>Actinomycetes</taxon>
        <taxon>Streptosporangiales</taxon>
        <taxon>Thermomonosporaceae</taxon>
        <taxon>Actinomadura</taxon>
    </lineage>
</organism>
<dbReference type="PANTHER" id="PTHR43337">
    <property type="entry name" value="XANTHINE/URACIL PERMEASE C887.17-RELATED"/>
    <property type="match status" value="1"/>
</dbReference>
<keyword evidence="10" id="KW-1185">Reference proteome</keyword>
<feature type="transmembrane region" description="Helical" evidence="8">
    <location>
        <begin position="363"/>
        <end position="380"/>
    </location>
</feature>
<proteinExistence type="inferred from homology"/>
<comment type="subcellular location">
    <subcellularLocation>
        <location evidence="1">Endomembrane system</location>
        <topology evidence="1">Multi-pass membrane protein</topology>
    </subcellularLocation>
</comment>
<comment type="similarity">
    <text evidence="2">Belongs to the nucleobase:cation symporter-2 (NCS2) (TC 2.A.40) family. Azg-like subfamily.</text>
</comment>
<evidence type="ECO:0000256" key="8">
    <source>
        <dbReference type="SAM" id="Phobius"/>
    </source>
</evidence>
<feature type="transmembrane region" description="Helical" evidence="8">
    <location>
        <begin position="186"/>
        <end position="205"/>
    </location>
</feature>
<feature type="transmembrane region" description="Helical" evidence="8">
    <location>
        <begin position="392"/>
        <end position="421"/>
    </location>
</feature>
<dbReference type="InterPro" id="IPR006043">
    <property type="entry name" value="NCS2"/>
</dbReference>
<gene>
    <name evidence="9" type="ORF">ACFQKB_38630</name>
</gene>
<keyword evidence="4 8" id="KW-0812">Transmembrane</keyword>
<feature type="transmembrane region" description="Helical" evidence="8">
    <location>
        <begin position="260"/>
        <end position="282"/>
    </location>
</feature>
<feature type="transmembrane region" description="Helical" evidence="8">
    <location>
        <begin position="67"/>
        <end position="86"/>
    </location>
</feature>
<protein>
    <submittedName>
        <fullName evidence="9">NCS2 family permease</fullName>
    </submittedName>
</protein>
<dbReference type="Pfam" id="PF00860">
    <property type="entry name" value="Xan_ur_permease"/>
    <property type="match status" value="1"/>
</dbReference>
<name>A0ABW2CYN6_9ACTN</name>
<evidence type="ECO:0000256" key="4">
    <source>
        <dbReference type="ARBA" id="ARBA00022692"/>
    </source>
</evidence>
<evidence type="ECO:0000313" key="10">
    <source>
        <dbReference type="Proteomes" id="UP001596380"/>
    </source>
</evidence>
<evidence type="ECO:0000313" key="9">
    <source>
        <dbReference type="EMBL" id="MFC6885729.1"/>
    </source>
</evidence>
<dbReference type="EMBL" id="JBHSXS010000042">
    <property type="protein sequence ID" value="MFC6885729.1"/>
    <property type="molecule type" value="Genomic_DNA"/>
</dbReference>
<feature type="transmembrane region" description="Helical" evidence="8">
    <location>
        <begin position="212"/>
        <end position="230"/>
    </location>
</feature>
<keyword evidence="6 8" id="KW-0472">Membrane</keyword>
<sequence>MVTDAGQRGPSSPPGRARPSTLDRFFKLSERGTSVRTEVVAGLSMFLAAAYVVVVVPGMLADAGVPRAAATTGVIVTVVLATLFMGLYANLPFVLAPGLGGVALVAVTLIQHDQVPYPVAMGMVFWSGVAFLALTLLGVRQLVTRVIPDSVRLSIGAAIGLYIAMLGFRSAGLIEFGPKGMKLGDLGSHSAWLAIGGLVVVTALASRKVPGALLITMVALTVVAIPLDVAKVPDSLFELPAGLGPVGFEVDILGALKPDYLPYLFALFAAEFFSTTGVVLAVGERVGLANDKGEIPNVNKPFLVDSVSVIGGSAIGGPSVTTYLESAAGSDSGGRTGLTSVVTGGLFAVLLLLTPLATMIPQAVTAPVLVFIGLGMLAGLRKVDMSDPTDAIPAALVVACTLFWGNFGTGIAAGLTAYVLIKAVAGRFKEIHLGMWVMLPFLLYFFYNSVH</sequence>
<evidence type="ECO:0000256" key="3">
    <source>
        <dbReference type="ARBA" id="ARBA00022448"/>
    </source>
</evidence>
<feature type="transmembrane region" description="Helical" evidence="8">
    <location>
        <begin position="336"/>
        <end position="356"/>
    </location>
</feature>
<evidence type="ECO:0000256" key="7">
    <source>
        <dbReference type="SAM" id="MobiDB-lite"/>
    </source>
</evidence>
<feature type="transmembrane region" description="Helical" evidence="8">
    <location>
        <begin position="93"/>
        <end position="111"/>
    </location>
</feature>